<dbReference type="PANTHER" id="PTHR33710">
    <property type="entry name" value="BNAC02G09200D PROTEIN"/>
    <property type="match status" value="1"/>
</dbReference>
<evidence type="ECO:0000259" key="1">
    <source>
        <dbReference type="Pfam" id="PF03372"/>
    </source>
</evidence>
<dbReference type="SUPFAM" id="SSF56219">
    <property type="entry name" value="DNase I-like"/>
    <property type="match status" value="1"/>
</dbReference>
<dbReference type="Gene3D" id="3.60.10.10">
    <property type="entry name" value="Endonuclease/exonuclease/phosphatase"/>
    <property type="match status" value="1"/>
</dbReference>
<dbReference type="InterPro" id="IPR036691">
    <property type="entry name" value="Endo/exonu/phosph_ase_sf"/>
</dbReference>
<reference evidence="3" key="2">
    <citation type="submission" date="2025-08" db="UniProtKB">
        <authorList>
            <consortium name="RefSeq"/>
        </authorList>
    </citation>
    <scope>IDENTIFICATION</scope>
    <source>
        <tissue evidence="3">Seedling</tissue>
    </source>
</reference>
<accession>A0ABM4A126</accession>
<feature type="domain" description="Endonuclease/exonuclease/phosphatase" evidence="1">
    <location>
        <begin position="4"/>
        <end position="224"/>
    </location>
</feature>
<dbReference type="InterPro" id="IPR005135">
    <property type="entry name" value="Endo/exonuclease/phosphatase"/>
</dbReference>
<dbReference type="Proteomes" id="UP001652623">
    <property type="component" value="Chromosome 2"/>
</dbReference>
<gene>
    <name evidence="3" type="primary">LOC107411957</name>
</gene>
<proteinExistence type="predicted"/>
<keyword evidence="2" id="KW-1185">Reference proteome</keyword>
<reference evidence="2" key="1">
    <citation type="submission" date="2025-05" db="UniProtKB">
        <authorList>
            <consortium name="RefSeq"/>
        </authorList>
    </citation>
    <scope>NUCLEOTIDE SEQUENCE [LARGE SCALE GENOMIC DNA]</scope>
</reference>
<protein>
    <submittedName>
        <fullName evidence="3">Uncharacterized protein LOC107411957</fullName>
    </submittedName>
</protein>
<dbReference type="PANTHER" id="PTHR33710:SF77">
    <property type="entry name" value="DNASE I-LIKE SUPERFAMILY PROTEIN"/>
    <property type="match status" value="1"/>
</dbReference>
<name>A0ABM4A126_ZIZJJ</name>
<dbReference type="Pfam" id="PF03372">
    <property type="entry name" value="Exo_endo_phos"/>
    <property type="match status" value="1"/>
</dbReference>
<evidence type="ECO:0000313" key="2">
    <source>
        <dbReference type="Proteomes" id="UP001652623"/>
    </source>
</evidence>
<sequence length="308" mass="34792">MSLLSWNCRGLGRASTVRGLKHLVKKSSPLGLFLIETKSSIGKMVKLAKGLPFDNHIVVEAANRAGGMALFWNSALGWTVMYKSKWIIGVRTYLPNGTECSSWFCYCPAEKALRHSFWTELSKAISSGSEVWMCMGDFNDIIDQEEKIGGRKVTSKSNYFLRNFIANMGALDLGFCGTMYTWCNRRGGTANIRELLDRVLASPDWRILFPQAGVIHLPPAGSDHLPLKLTMTQDHPTTPRPFRFLEVWTRDPSCESIIKEAWSSSSHNRSRTSLRFKLSNTARALKRWNKDNFGFCHTKINDLEAFLS</sequence>
<evidence type="ECO:0000313" key="3">
    <source>
        <dbReference type="RefSeq" id="XP_060670431.1"/>
    </source>
</evidence>
<organism evidence="2 3">
    <name type="scientific">Ziziphus jujuba</name>
    <name type="common">Chinese jujube</name>
    <name type="synonym">Ziziphus sativa</name>
    <dbReference type="NCBI Taxonomy" id="326968"/>
    <lineage>
        <taxon>Eukaryota</taxon>
        <taxon>Viridiplantae</taxon>
        <taxon>Streptophyta</taxon>
        <taxon>Embryophyta</taxon>
        <taxon>Tracheophyta</taxon>
        <taxon>Spermatophyta</taxon>
        <taxon>Magnoliopsida</taxon>
        <taxon>eudicotyledons</taxon>
        <taxon>Gunneridae</taxon>
        <taxon>Pentapetalae</taxon>
        <taxon>rosids</taxon>
        <taxon>fabids</taxon>
        <taxon>Rosales</taxon>
        <taxon>Rhamnaceae</taxon>
        <taxon>Paliureae</taxon>
        <taxon>Ziziphus</taxon>
    </lineage>
</organism>
<dbReference type="GeneID" id="107411957"/>
<dbReference type="RefSeq" id="XP_060670431.1">
    <property type="nucleotide sequence ID" value="XM_060814448.1"/>
</dbReference>